<dbReference type="Gene3D" id="3.40.50.300">
    <property type="entry name" value="P-loop containing nucleotide triphosphate hydrolases"/>
    <property type="match status" value="1"/>
</dbReference>
<dbReference type="PANTHER" id="PTHR24220">
    <property type="entry name" value="IMPORT ATP-BINDING PROTEIN"/>
    <property type="match status" value="1"/>
</dbReference>
<evidence type="ECO:0000256" key="1">
    <source>
        <dbReference type="ARBA" id="ARBA00022448"/>
    </source>
</evidence>
<evidence type="ECO:0000256" key="3">
    <source>
        <dbReference type="ARBA" id="ARBA00022840"/>
    </source>
</evidence>
<dbReference type="AlphaFoldDB" id="A0A5C4VRT0"/>
<keyword evidence="1" id="KW-0813">Transport</keyword>
<feature type="domain" description="ABC transporter" evidence="4">
    <location>
        <begin position="5"/>
        <end position="234"/>
    </location>
</feature>
<dbReference type="InterPro" id="IPR015854">
    <property type="entry name" value="ABC_transpr_LolD-like"/>
</dbReference>
<dbReference type="FunFam" id="3.40.50.300:FF:000032">
    <property type="entry name" value="Export ABC transporter ATP-binding protein"/>
    <property type="match status" value="1"/>
</dbReference>
<dbReference type="InterPro" id="IPR003593">
    <property type="entry name" value="AAA+_ATPase"/>
</dbReference>
<name>A0A5C4VRT0_9ACTN</name>
<dbReference type="GO" id="GO:0005524">
    <property type="term" value="F:ATP binding"/>
    <property type="evidence" value="ECO:0007669"/>
    <property type="project" value="UniProtKB-KW"/>
</dbReference>
<dbReference type="SMART" id="SM00382">
    <property type="entry name" value="AAA"/>
    <property type="match status" value="1"/>
</dbReference>
<keyword evidence="3 5" id="KW-0067">ATP-binding</keyword>
<evidence type="ECO:0000259" key="4">
    <source>
        <dbReference type="PROSITE" id="PS50893"/>
    </source>
</evidence>
<dbReference type="SUPFAM" id="SSF52540">
    <property type="entry name" value="P-loop containing nucleoside triphosphate hydrolases"/>
    <property type="match status" value="1"/>
</dbReference>
<evidence type="ECO:0000313" key="6">
    <source>
        <dbReference type="Proteomes" id="UP000313231"/>
    </source>
</evidence>
<sequence>MNPVLKLTDVTRIHGEAPHEVLALRGISFEAHPGELVAVMGPSGSGKSTLLTIAGGLDRPTAGSVTVEGTDLAGLGQHGRARMRRTSIGYVFQGFNLIPALTAAENVALPRELDGVAPRRARAEARKALEEVGIADLADRFPDDMSGGQQQRVAIARAVVGERRLILADEPTGALDTETGEGILQLLRARCDAGAAGVLVTHEARHAAWADRVVFLRDGVVVDETGADRVDVLTGPGAR</sequence>
<dbReference type="PROSITE" id="PS50893">
    <property type="entry name" value="ABC_TRANSPORTER_2"/>
    <property type="match status" value="1"/>
</dbReference>
<accession>A0A5C4VRT0</accession>
<evidence type="ECO:0000313" key="5">
    <source>
        <dbReference type="EMBL" id="TNM38547.1"/>
    </source>
</evidence>
<reference evidence="5 6" key="1">
    <citation type="journal article" date="2016" name="Int. J. Syst. Evol. Microbiol.">
        <title>Nocardioides albidus sp. nov., an actinobacterium isolated from garden soil.</title>
        <authorList>
            <person name="Singh H."/>
            <person name="Du J."/>
            <person name="Trinh H."/>
            <person name="Won K."/>
            <person name="Yang J.E."/>
            <person name="Yin C."/>
            <person name="Kook M."/>
            <person name="Yi T.H."/>
        </authorList>
    </citation>
    <scope>NUCLEOTIDE SEQUENCE [LARGE SCALE GENOMIC DNA]</scope>
    <source>
        <strain evidence="5 6">CCTCC AB 2015297</strain>
    </source>
</reference>
<dbReference type="CDD" id="cd03255">
    <property type="entry name" value="ABC_MJ0796_LolCDE_FtsE"/>
    <property type="match status" value="1"/>
</dbReference>
<dbReference type="RefSeq" id="WP_139623659.1">
    <property type="nucleotide sequence ID" value="NZ_VDMP01000025.1"/>
</dbReference>
<dbReference type="GO" id="GO:0016887">
    <property type="term" value="F:ATP hydrolysis activity"/>
    <property type="evidence" value="ECO:0007669"/>
    <property type="project" value="InterPro"/>
</dbReference>
<protein>
    <submittedName>
        <fullName evidence="5">ABC transporter ATP-binding protein</fullName>
    </submittedName>
</protein>
<dbReference type="GO" id="GO:0022857">
    <property type="term" value="F:transmembrane transporter activity"/>
    <property type="evidence" value="ECO:0007669"/>
    <property type="project" value="TreeGrafter"/>
</dbReference>
<proteinExistence type="predicted"/>
<evidence type="ECO:0000256" key="2">
    <source>
        <dbReference type="ARBA" id="ARBA00022741"/>
    </source>
</evidence>
<dbReference type="EMBL" id="VDMP01000025">
    <property type="protein sequence ID" value="TNM38547.1"/>
    <property type="molecule type" value="Genomic_DNA"/>
</dbReference>
<dbReference type="GO" id="GO:0005886">
    <property type="term" value="C:plasma membrane"/>
    <property type="evidence" value="ECO:0007669"/>
    <property type="project" value="TreeGrafter"/>
</dbReference>
<dbReference type="PANTHER" id="PTHR24220:SF685">
    <property type="entry name" value="ABC TRANSPORTER RELATED"/>
    <property type="match status" value="1"/>
</dbReference>
<dbReference type="PROSITE" id="PS00211">
    <property type="entry name" value="ABC_TRANSPORTER_1"/>
    <property type="match status" value="1"/>
</dbReference>
<dbReference type="Pfam" id="PF00005">
    <property type="entry name" value="ABC_tran"/>
    <property type="match status" value="1"/>
</dbReference>
<dbReference type="InterPro" id="IPR003439">
    <property type="entry name" value="ABC_transporter-like_ATP-bd"/>
</dbReference>
<keyword evidence="6" id="KW-1185">Reference proteome</keyword>
<gene>
    <name evidence="5" type="ORF">FHP29_15020</name>
</gene>
<dbReference type="OrthoDB" id="3176024at2"/>
<organism evidence="5 6">
    <name type="scientific">Nocardioides albidus</name>
    <dbReference type="NCBI Taxonomy" id="1517589"/>
    <lineage>
        <taxon>Bacteria</taxon>
        <taxon>Bacillati</taxon>
        <taxon>Actinomycetota</taxon>
        <taxon>Actinomycetes</taxon>
        <taxon>Propionibacteriales</taxon>
        <taxon>Nocardioidaceae</taxon>
        <taxon>Nocardioides</taxon>
    </lineage>
</organism>
<dbReference type="InterPro" id="IPR017871">
    <property type="entry name" value="ABC_transporter-like_CS"/>
</dbReference>
<dbReference type="InterPro" id="IPR027417">
    <property type="entry name" value="P-loop_NTPase"/>
</dbReference>
<dbReference type="Proteomes" id="UP000313231">
    <property type="component" value="Unassembled WGS sequence"/>
</dbReference>
<dbReference type="InterPro" id="IPR017911">
    <property type="entry name" value="MacB-like_ATP-bd"/>
</dbReference>
<comment type="caution">
    <text evidence="5">The sequence shown here is derived from an EMBL/GenBank/DDBJ whole genome shotgun (WGS) entry which is preliminary data.</text>
</comment>
<dbReference type="GO" id="GO:0098796">
    <property type="term" value="C:membrane protein complex"/>
    <property type="evidence" value="ECO:0007669"/>
    <property type="project" value="UniProtKB-ARBA"/>
</dbReference>
<keyword evidence="2" id="KW-0547">Nucleotide-binding</keyword>